<organism evidence="5 6">
    <name type="scientific">Euzebya pacifica</name>
    <dbReference type="NCBI Taxonomy" id="1608957"/>
    <lineage>
        <taxon>Bacteria</taxon>
        <taxon>Bacillati</taxon>
        <taxon>Actinomycetota</taxon>
        <taxon>Nitriliruptoria</taxon>
        <taxon>Euzebyales</taxon>
    </lineage>
</organism>
<dbReference type="Gene3D" id="2.60.120.10">
    <property type="entry name" value="Jelly Rolls"/>
    <property type="match status" value="1"/>
</dbReference>
<comment type="function">
    <text evidence="4">Catalyzes the epimerization of the C3' and C5'positions of dTDP-6-deoxy-D-xylo-4-hexulose, forming dTDP-6-deoxy-L-lyxo-4-hexulose.</text>
</comment>
<name>A0A346XTD3_9ACTN</name>
<dbReference type="SUPFAM" id="SSF51182">
    <property type="entry name" value="RmlC-like cupins"/>
    <property type="match status" value="1"/>
</dbReference>
<dbReference type="RefSeq" id="WP_114590283.1">
    <property type="nucleotide sequence ID" value="NZ_CP031165.1"/>
</dbReference>
<dbReference type="InterPro" id="IPR011051">
    <property type="entry name" value="RmlC_Cupin_sf"/>
</dbReference>
<evidence type="ECO:0000256" key="3">
    <source>
        <dbReference type="PIRSR" id="PIRSR600888-3"/>
    </source>
</evidence>
<dbReference type="OrthoDB" id="9800680at2"/>
<dbReference type="Proteomes" id="UP000264006">
    <property type="component" value="Chromosome"/>
</dbReference>
<dbReference type="InterPro" id="IPR000888">
    <property type="entry name" value="RmlC-like"/>
</dbReference>
<dbReference type="GO" id="GO:0008830">
    <property type="term" value="F:dTDP-4-dehydrorhamnose 3,5-epimerase activity"/>
    <property type="evidence" value="ECO:0007669"/>
    <property type="project" value="UniProtKB-UniRule"/>
</dbReference>
<accession>A0A346XTD3</accession>
<dbReference type="KEGG" id="euz:DVS28_a0779"/>
<dbReference type="GO" id="GO:0019305">
    <property type="term" value="P:dTDP-rhamnose biosynthetic process"/>
    <property type="evidence" value="ECO:0007669"/>
    <property type="project" value="UniProtKB-UniRule"/>
</dbReference>
<evidence type="ECO:0000256" key="4">
    <source>
        <dbReference type="RuleBase" id="RU364069"/>
    </source>
</evidence>
<keyword evidence="4" id="KW-0413">Isomerase</keyword>
<dbReference type="EC" id="5.1.3.13" evidence="4"/>
<sequence>MEVLDTALEEVKVLRQQRHGDERGWFTRAWCQHEYTDAGLDPVAAQVNFSSTSRRGTVRGLHRQVEPHAEAKTVWVVSGAILDVAVDLRDGSPTRAEHVAAELSADNGLGLHVPKGFAHGFQALTDDVVMVYVMSQFYAPGTEQGVRFDDPTIGIDWPLPVTVLSDKDAALPPLGPPETP</sequence>
<dbReference type="PANTHER" id="PTHR21047:SF2">
    <property type="entry name" value="THYMIDINE DIPHOSPHO-4-KETO-RHAMNOSE 3,5-EPIMERASE"/>
    <property type="match status" value="1"/>
</dbReference>
<dbReference type="Pfam" id="PF00908">
    <property type="entry name" value="dTDP_sugar_isom"/>
    <property type="match status" value="1"/>
</dbReference>
<dbReference type="GO" id="GO:0005829">
    <property type="term" value="C:cytosol"/>
    <property type="evidence" value="ECO:0007669"/>
    <property type="project" value="TreeGrafter"/>
</dbReference>
<dbReference type="AlphaFoldDB" id="A0A346XTD3"/>
<evidence type="ECO:0000313" key="5">
    <source>
        <dbReference type="EMBL" id="AXV05480.1"/>
    </source>
</evidence>
<comment type="catalytic activity">
    <reaction evidence="4">
        <text>dTDP-4-dehydro-6-deoxy-alpha-D-glucose = dTDP-4-dehydro-beta-L-rhamnose</text>
        <dbReference type="Rhea" id="RHEA:16969"/>
        <dbReference type="ChEBI" id="CHEBI:57649"/>
        <dbReference type="ChEBI" id="CHEBI:62830"/>
        <dbReference type="EC" id="5.1.3.13"/>
    </reaction>
</comment>
<dbReference type="PANTHER" id="PTHR21047">
    <property type="entry name" value="DTDP-6-DEOXY-D-GLUCOSE-3,5 EPIMERASE"/>
    <property type="match status" value="1"/>
</dbReference>
<comment type="similarity">
    <text evidence="1 4">Belongs to the dTDP-4-dehydrorhamnose 3,5-epimerase family.</text>
</comment>
<dbReference type="CDD" id="cd00438">
    <property type="entry name" value="cupin_RmlC"/>
    <property type="match status" value="1"/>
</dbReference>
<protein>
    <recommendedName>
        <fullName evidence="4">dTDP-4-dehydrorhamnose 3,5-epimerase</fullName>
        <ecNumber evidence="4">5.1.3.13</ecNumber>
    </recommendedName>
    <alternativeName>
        <fullName evidence="4">Thymidine diphospho-4-keto-rhamnose 3,5-epimerase</fullName>
    </alternativeName>
</protein>
<keyword evidence="6" id="KW-1185">Reference proteome</keyword>
<dbReference type="EMBL" id="CP031165">
    <property type="protein sequence ID" value="AXV05480.1"/>
    <property type="molecule type" value="Genomic_DNA"/>
</dbReference>
<dbReference type="GO" id="GO:0000271">
    <property type="term" value="P:polysaccharide biosynthetic process"/>
    <property type="evidence" value="ECO:0007669"/>
    <property type="project" value="TreeGrafter"/>
</dbReference>
<gene>
    <name evidence="5" type="ORF">DVS28_a0779</name>
</gene>
<evidence type="ECO:0000256" key="1">
    <source>
        <dbReference type="ARBA" id="ARBA00010154"/>
    </source>
</evidence>
<evidence type="ECO:0000313" key="6">
    <source>
        <dbReference type="Proteomes" id="UP000264006"/>
    </source>
</evidence>
<reference evidence="5 6" key="1">
    <citation type="submission" date="2018-09" db="EMBL/GenBank/DDBJ databases">
        <title>Complete genome sequence of Euzebya sp. DY32-46 isolated from seawater of Pacific Ocean.</title>
        <authorList>
            <person name="Xu L."/>
            <person name="Wu Y.-H."/>
            <person name="Xu X.-W."/>
        </authorList>
    </citation>
    <scope>NUCLEOTIDE SEQUENCE [LARGE SCALE GENOMIC DNA]</scope>
    <source>
        <strain evidence="5 6">DY32-46</strain>
    </source>
</reference>
<comment type="pathway">
    <text evidence="4">Carbohydrate biosynthesis; dTDP-L-rhamnose biosynthesis.</text>
</comment>
<feature type="active site" description="Proton acceptor" evidence="2">
    <location>
        <position position="62"/>
    </location>
</feature>
<evidence type="ECO:0000256" key="2">
    <source>
        <dbReference type="PIRSR" id="PIRSR600888-1"/>
    </source>
</evidence>
<dbReference type="NCBIfam" id="TIGR01221">
    <property type="entry name" value="rmlC"/>
    <property type="match status" value="1"/>
</dbReference>
<dbReference type="InterPro" id="IPR014710">
    <property type="entry name" value="RmlC-like_jellyroll"/>
</dbReference>
<feature type="active site" description="Proton donor" evidence="2">
    <location>
        <position position="132"/>
    </location>
</feature>
<feature type="site" description="Participates in a stacking interaction with the thymidine ring of dTDP-4-oxo-6-deoxyglucose" evidence="3">
    <location>
        <position position="138"/>
    </location>
</feature>
<proteinExistence type="inferred from homology"/>
<dbReference type="UniPathway" id="UPA00124"/>
<comment type="subunit">
    <text evidence="4">Homodimer.</text>
</comment>